<keyword evidence="2" id="KW-0812">Transmembrane</keyword>
<gene>
    <name evidence="3" type="ORF">EDS130_LOCUS23729</name>
    <name evidence="4" type="ORF">XAT740_LOCUS26021</name>
</gene>
<evidence type="ECO:0000313" key="4">
    <source>
        <dbReference type="EMBL" id="CAF1246502.1"/>
    </source>
</evidence>
<feature type="region of interest" description="Disordered" evidence="1">
    <location>
        <begin position="67"/>
        <end position="88"/>
    </location>
</feature>
<dbReference type="OrthoDB" id="10002420at2759"/>
<keyword evidence="5" id="KW-1185">Reference proteome</keyword>
<dbReference type="Proteomes" id="UP000663852">
    <property type="component" value="Unassembled WGS sequence"/>
</dbReference>
<dbReference type="EMBL" id="CAJNOR010002090">
    <property type="protein sequence ID" value="CAF1246502.1"/>
    <property type="molecule type" value="Genomic_DNA"/>
</dbReference>
<feature type="compositionally biased region" description="Polar residues" evidence="1">
    <location>
        <begin position="67"/>
        <end position="87"/>
    </location>
</feature>
<evidence type="ECO:0000256" key="1">
    <source>
        <dbReference type="SAM" id="MobiDB-lite"/>
    </source>
</evidence>
<proteinExistence type="predicted"/>
<dbReference type="Gene3D" id="1.20.5.930">
    <property type="entry name" value="Bicelle-embedded integrin alpha(iib) transmembrane segment"/>
    <property type="match status" value="1"/>
</dbReference>
<keyword evidence="2" id="KW-0472">Membrane</keyword>
<protein>
    <submittedName>
        <fullName evidence="4">Uncharacterized protein</fullName>
    </submittedName>
</protein>
<dbReference type="Proteomes" id="UP000663828">
    <property type="component" value="Unassembled WGS sequence"/>
</dbReference>
<dbReference type="EMBL" id="CAJNOJ010000131">
    <property type="protein sequence ID" value="CAF1171793.1"/>
    <property type="molecule type" value="Genomic_DNA"/>
</dbReference>
<feature type="transmembrane region" description="Helical" evidence="2">
    <location>
        <begin position="31"/>
        <end position="56"/>
    </location>
</feature>
<reference evidence="4" key="1">
    <citation type="submission" date="2021-02" db="EMBL/GenBank/DDBJ databases">
        <authorList>
            <person name="Nowell W R."/>
        </authorList>
    </citation>
    <scope>NUCLEOTIDE SEQUENCE</scope>
</reference>
<evidence type="ECO:0000313" key="5">
    <source>
        <dbReference type="Proteomes" id="UP000663828"/>
    </source>
</evidence>
<accession>A0A814ZQK3</accession>
<evidence type="ECO:0000313" key="3">
    <source>
        <dbReference type="EMBL" id="CAF1171793.1"/>
    </source>
</evidence>
<evidence type="ECO:0000256" key="2">
    <source>
        <dbReference type="SAM" id="Phobius"/>
    </source>
</evidence>
<organism evidence="4 5">
    <name type="scientific">Adineta ricciae</name>
    <name type="common">Rotifer</name>
    <dbReference type="NCBI Taxonomy" id="249248"/>
    <lineage>
        <taxon>Eukaryota</taxon>
        <taxon>Metazoa</taxon>
        <taxon>Spiralia</taxon>
        <taxon>Gnathifera</taxon>
        <taxon>Rotifera</taxon>
        <taxon>Eurotatoria</taxon>
        <taxon>Bdelloidea</taxon>
        <taxon>Adinetida</taxon>
        <taxon>Adinetidae</taxon>
        <taxon>Adineta</taxon>
    </lineage>
</organism>
<comment type="caution">
    <text evidence="4">The sequence shown here is derived from an EMBL/GenBank/DDBJ whole genome shotgun (WGS) entry which is preliminary data.</text>
</comment>
<dbReference type="AlphaFoldDB" id="A0A814ZQK3"/>
<sequence>MSGYFSPEHYEKDPSLETQIPPVVERSSQNWLWLIGLSITAGVILLIVLVGVLWCCGFFKRNRPQYSAASRDVSQSNEDQYQLSPSYTPGKVAFQTDSEEISSDDNEMMIQNSGDSLPIVIPQNSAHFIQQQQYKSPYNY</sequence>
<name>A0A814ZQK3_ADIRI</name>
<keyword evidence="2" id="KW-1133">Transmembrane helix</keyword>